<dbReference type="Pfam" id="PF06559">
    <property type="entry name" value="DCD_N"/>
    <property type="match status" value="1"/>
</dbReference>
<dbReference type="InterPro" id="IPR053811">
    <property type="entry name" value="DCD_C"/>
</dbReference>
<dbReference type="EC" id="3.5.4.13" evidence="3"/>
<proteinExistence type="predicted"/>
<sequence>MSSDMASLFPELKRDLVAFHSKGVLPAEKIKALISSGYVNAPQRLLDDQVQPASIDLRLGARAYRVRASFLPGRHSTVMRKIETLKMHEIDLSSSAVLEKGCVYIIPLMESLRLPPEISARANPKSTTGRLDIFTRLISDYGTEFERVQAGYKGDLYVEVVPRTFSVLVREGTKLNQLRFIRGLDTPHSDQKLDKLDRAETLVYMPNDEAVNATISEGLRISIDLQGVSGEKVIGYRALQHAPLIDLGQINYYDPNDFWETIYAPKSGGLLLNPDDFYILLSKEKVRIPPDHAAEMVAYDPSVGEFRIHYAGFFDPGFGYGDNDIKGTHAVLEVRSHEVPFLLEDGQFVGRLIYEKLLGRPEKTYGVGIGSSYQNQGLSLSKQFKRF</sequence>
<dbReference type="NCBIfam" id="NF005734">
    <property type="entry name" value="PRK07559.1"/>
    <property type="match status" value="1"/>
</dbReference>
<dbReference type="InterPro" id="IPR010550">
    <property type="entry name" value="DCD_N"/>
</dbReference>
<gene>
    <name evidence="3" type="ORF">MNBD_NITROSPIRAE01-1644</name>
</gene>
<dbReference type="AlphaFoldDB" id="A0A3B1DCS1"/>
<accession>A0A3B1DCS1</accession>
<feature type="domain" description="2'-deoxycytidine 5'-triphosphate deaminase N-terminal" evidence="1">
    <location>
        <begin position="22"/>
        <end position="183"/>
    </location>
</feature>
<dbReference type="PANTHER" id="PTHR42680:SF3">
    <property type="entry name" value="DCTP DEAMINASE"/>
    <property type="match status" value="1"/>
</dbReference>
<dbReference type="InterPro" id="IPR036157">
    <property type="entry name" value="dUTPase-like_sf"/>
</dbReference>
<name>A0A3B1DCS1_9ZZZZ</name>
<dbReference type="GO" id="GO:0009394">
    <property type="term" value="P:2'-deoxyribonucleotide metabolic process"/>
    <property type="evidence" value="ECO:0007669"/>
    <property type="project" value="InterPro"/>
</dbReference>
<reference evidence="3" key="1">
    <citation type="submission" date="2018-06" db="EMBL/GenBank/DDBJ databases">
        <authorList>
            <person name="Zhirakovskaya E."/>
        </authorList>
    </citation>
    <scope>NUCLEOTIDE SEQUENCE</scope>
</reference>
<dbReference type="PANTHER" id="PTHR42680">
    <property type="entry name" value="DCTP DEAMINASE"/>
    <property type="match status" value="1"/>
</dbReference>
<dbReference type="Pfam" id="PF22569">
    <property type="entry name" value="DCD_C"/>
    <property type="match status" value="1"/>
</dbReference>
<dbReference type="EMBL" id="UOGF01000120">
    <property type="protein sequence ID" value="VAX33798.1"/>
    <property type="molecule type" value="Genomic_DNA"/>
</dbReference>
<evidence type="ECO:0000259" key="1">
    <source>
        <dbReference type="Pfam" id="PF06559"/>
    </source>
</evidence>
<feature type="domain" description="2'-deoxycytidine 5'-triphosphate deaminase C-terminal" evidence="2">
    <location>
        <begin position="189"/>
        <end position="384"/>
    </location>
</feature>
<evidence type="ECO:0000259" key="2">
    <source>
        <dbReference type="Pfam" id="PF22569"/>
    </source>
</evidence>
<evidence type="ECO:0000313" key="3">
    <source>
        <dbReference type="EMBL" id="VAX33798.1"/>
    </source>
</evidence>
<protein>
    <submittedName>
        <fullName evidence="3">Deoxycytidine triphosphate deaminase</fullName>
        <ecNumber evidence="3">3.5.4.13</ecNumber>
    </submittedName>
</protein>
<dbReference type="GO" id="GO:0008829">
    <property type="term" value="F:dCTP deaminase activity"/>
    <property type="evidence" value="ECO:0007669"/>
    <property type="project" value="UniProtKB-EC"/>
</dbReference>
<dbReference type="SUPFAM" id="SSF51283">
    <property type="entry name" value="dUTPase-like"/>
    <property type="match status" value="2"/>
</dbReference>
<organism evidence="3">
    <name type="scientific">hydrothermal vent metagenome</name>
    <dbReference type="NCBI Taxonomy" id="652676"/>
    <lineage>
        <taxon>unclassified sequences</taxon>
        <taxon>metagenomes</taxon>
        <taxon>ecological metagenomes</taxon>
    </lineage>
</organism>
<keyword evidence="3" id="KW-0378">Hydrolase</keyword>
<dbReference type="Gene3D" id="2.70.40.10">
    <property type="match status" value="2"/>
</dbReference>